<dbReference type="EMBL" id="AOSV01000003">
    <property type="protein sequence ID" value="EMG38672.1"/>
    <property type="molecule type" value="Genomic_DNA"/>
</dbReference>
<proteinExistence type="inferred from homology"/>
<dbReference type="PANTHER" id="PTHR35089">
    <property type="entry name" value="CHAPERONE PROTEIN SKP"/>
    <property type="match status" value="1"/>
</dbReference>
<dbReference type="OrthoDB" id="5432254at2"/>
<dbReference type="GO" id="GO:0051082">
    <property type="term" value="F:unfolded protein binding"/>
    <property type="evidence" value="ECO:0007669"/>
    <property type="project" value="InterPro"/>
</dbReference>
<dbReference type="SMART" id="SM00935">
    <property type="entry name" value="OmpH"/>
    <property type="match status" value="1"/>
</dbReference>
<keyword evidence="3" id="KW-0175">Coiled coil</keyword>
<feature type="coiled-coil region" evidence="3">
    <location>
        <begin position="46"/>
        <end position="80"/>
    </location>
</feature>
<dbReference type="Proteomes" id="UP000011922">
    <property type="component" value="Unassembled WGS sequence"/>
</dbReference>
<feature type="signal peptide" evidence="4">
    <location>
        <begin position="1"/>
        <end position="21"/>
    </location>
</feature>
<gene>
    <name evidence="5" type="ORF">PCS_00302</name>
</gene>
<comment type="caution">
    <text evidence="5">The sequence shown here is derived from an EMBL/GenBank/DDBJ whole genome shotgun (WGS) entry which is preliminary data.</text>
</comment>
<evidence type="ECO:0000313" key="5">
    <source>
        <dbReference type="EMBL" id="EMG38672.1"/>
    </source>
</evidence>
<protein>
    <submittedName>
        <fullName evidence="5">Outer membrane protein</fullName>
    </submittedName>
</protein>
<dbReference type="PATRIC" id="fig|1262666.3.peg.303"/>
<dbReference type="RefSeq" id="WP_005983334.1">
    <property type="nucleotide sequence ID" value="NZ_AOSV01000003.1"/>
</dbReference>
<dbReference type="InterPro" id="IPR024930">
    <property type="entry name" value="Skp_dom_sf"/>
</dbReference>
<comment type="similarity">
    <text evidence="1">Belongs to the Skp family.</text>
</comment>
<evidence type="ECO:0000313" key="6">
    <source>
        <dbReference type="Proteomes" id="UP000011922"/>
    </source>
</evidence>
<dbReference type="AlphaFoldDB" id="M5PWI3"/>
<accession>M5PWI3</accession>
<dbReference type="InterPro" id="IPR005632">
    <property type="entry name" value="Chaperone_Skp"/>
</dbReference>
<sequence>MKWIIALTMCACLLGSGVVPAQAEVKIGIVNIQDVLEKSEPGQSVMAEFKGKADEVKKELEKRKNELEKLRGEMEKQSLVLSQDAKQDKELEFKRKVRDYQDYVQVTQRNLQVENDKLSKPIMETLGEVLKDFGKKNKFTMIVDMKTPGVVYTDEGNDVTKQVILELNKAWREHKKK</sequence>
<dbReference type="Pfam" id="PF03938">
    <property type="entry name" value="OmpH"/>
    <property type="match status" value="1"/>
</dbReference>
<evidence type="ECO:0000256" key="4">
    <source>
        <dbReference type="SAM" id="SignalP"/>
    </source>
</evidence>
<reference evidence="5 6" key="1">
    <citation type="journal article" date="2013" name="Genome Announc.">
        <title>Draft Genome Sequence for Desulfovibrio africanus Strain PCS.</title>
        <authorList>
            <person name="Brown S.D."/>
            <person name="Utturkar S.M."/>
            <person name="Arkin A.P."/>
            <person name="Deutschbauer A.M."/>
            <person name="Elias D.A."/>
            <person name="Hazen T.C."/>
            <person name="Chakraborty R."/>
        </authorList>
    </citation>
    <scope>NUCLEOTIDE SEQUENCE [LARGE SCALE GENOMIC DNA]</scope>
    <source>
        <strain evidence="5 6">PCS</strain>
    </source>
</reference>
<dbReference type="PANTHER" id="PTHR35089:SF1">
    <property type="entry name" value="CHAPERONE PROTEIN SKP"/>
    <property type="match status" value="1"/>
</dbReference>
<evidence type="ECO:0000256" key="2">
    <source>
        <dbReference type="ARBA" id="ARBA00022729"/>
    </source>
</evidence>
<organism evidence="5 6">
    <name type="scientific">Desulfocurvibacter africanus PCS</name>
    <dbReference type="NCBI Taxonomy" id="1262666"/>
    <lineage>
        <taxon>Bacteria</taxon>
        <taxon>Pseudomonadati</taxon>
        <taxon>Thermodesulfobacteriota</taxon>
        <taxon>Desulfovibrionia</taxon>
        <taxon>Desulfovibrionales</taxon>
        <taxon>Desulfovibrionaceae</taxon>
        <taxon>Desulfocurvibacter</taxon>
    </lineage>
</organism>
<dbReference type="GO" id="GO:0005829">
    <property type="term" value="C:cytosol"/>
    <property type="evidence" value="ECO:0007669"/>
    <property type="project" value="TreeGrafter"/>
</dbReference>
<evidence type="ECO:0000256" key="3">
    <source>
        <dbReference type="SAM" id="Coils"/>
    </source>
</evidence>
<keyword evidence="2 4" id="KW-0732">Signal</keyword>
<dbReference type="GO" id="GO:0050821">
    <property type="term" value="P:protein stabilization"/>
    <property type="evidence" value="ECO:0007669"/>
    <property type="project" value="TreeGrafter"/>
</dbReference>
<dbReference type="Gene3D" id="3.30.910.20">
    <property type="entry name" value="Skp domain"/>
    <property type="match status" value="1"/>
</dbReference>
<evidence type="ECO:0000256" key="1">
    <source>
        <dbReference type="ARBA" id="ARBA00009091"/>
    </source>
</evidence>
<name>M5PWI3_DESAF</name>
<feature type="chain" id="PRO_5004069477" evidence="4">
    <location>
        <begin position="22"/>
        <end position="177"/>
    </location>
</feature>
<dbReference type="SUPFAM" id="SSF111384">
    <property type="entry name" value="OmpH-like"/>
    <property type="match status" value="1"/>
</dbReference>